<comment type="caution">
    <text evidence="1">The sequence shown here is derived from an EMBL/GenBank/DDBJ whole genome shotgun (WGS) entry which is preliminary data.</text>
</comment>
<protein>
    <submittedName>
        <fullName evidence="1">Uncharacterized protein</fullName>
    </submittedName>
</protein>
<name>A0A0F3Q0H7_ANAPH</name>
<gene>
    <name evidence="1" type="ORF">APHWI1_0336</name>
</gene>
<accession>A0A0F3Q0H7</accession>
<sequence>MRKRSPLYAPKAYSIPSLNAIPTMHLFKSVEFSGTFSLKQSIKK</sequence>
<dbReference type="Proteomes" id="UP000033622">
    <property type="component" value="Unassembled WGS sequence"/>
</dbReference>
<dbReference type="AlphaFoldDB" id="A0A0F3Q0H7"/>
<organism evidence="1 2">
    <name type="scientific">Anaplasma phagocytophilum str. ApWI1</name>
    <dbReference type="NCBI Taxonomy" id="1359155"/>
    <lineage>
        <taxon>Bacteria</taxon>
        <taxon>Pseudomonadati</taxon>
        <taxon>Pseudomonadota</taxon>
        <taxon>Alphaproteobacteria</taxon>
        <taxon>Rickettsiales</taxon>
        <taxon>Anaplasmataceae</taxon>
        <taxon>Anaplasma</taxon>
        <taxon>phagocytophilum group</taxon>
    </lineage>
</organism>
<dbReference type="PATRIC" id="fig|1359155.3.peg.339"/>
<evidence type="ECO:0000313" key="1">
    <source>
        <dbReference type="EMBL" id="KJV84949.1"/>
    </source>
</evidence>
<reference evidence="1 2" key="1">
    <citation type="submission" date="2015-01" db="EMBL/GenBank/DDBJ databases">
        <title>Genome Sequencing of Rickettsiales.</title>
        <authorList>
            <person name="Daugherty S.C."/>
            <person name="Su Q."/>
            <person name="Abolude K."/>
            <person name="Beier-Sexton M."/>
            <person name="Carlyon J.A."/>
            <person name="Carter R."/>
            <person name="Day N.P."/>
            <person name="Dumler S.J."/>
            <person name="Dyachenko V."/>
            <person name="Godinez A."/>
            <person name="Kurtti T.J."/>
            <person name="Lichay M."/>
            <person name="Mullins K.E."/>
            <person name="Ott S."/>
            <person name="Pappas-Brown V."/>
            <person name="Paris D.H."/>
            <person name="Patel P."/>
            <person name="Richards A.L."/>
            <person name="Sadzewicz L."/>
            <person name="Sears K."/>
            <person name="Seidman D."/>
            <person name="Sengamalay N."/>
            <person name="Stenos J."/>
            <person name="Tallon L.J."/>
            <person name="Vincent G."/>
            <person name="Fraser C.M."/>
            <person name="Munderloh U."/>
            <person name="Dunning-Hotopp J.C."/>
        </authorList>
    </citation>
    <scope>NUCLEOTIDE SEQUENCE [LARGE SCALE GENOMIC DNA]</scope>
    <source>
        <strain evidence="1 2">ApWI1</strain>
    </source>
</reference>
<dbReference type="EMBL" id="LAOF01000001">
    <property type="protein sequence ID" value="KJV84949.1"/>
    <property type="molecule type" value="Genomic_DNA"/>
</dbReference>
<evidence type="ECO:0000313" key="2">
    <source>
        <dbReference type="Proteomes" id="UP000033622"/>
    </source>
</evidence>
<proteinExistence type="predicted"/>